<feature type="non-terminal residue" evidence="1">
    <location>
        <position position="1"/>
    </location>
</feature>
<dbReference type="Proteomes" id="UP000624244">
    <property type="component" value="Unassembled WGS sequence"/>
</dbReference>
<dbReference type="AlphaFoldDB" id="A0A8H5ZMV6"/>
<reference evidence="1" key="1">
    <citation type="submission" date="2019-11" db="EMBL/GenBank/DDBJ databases">
        <title>Bipolaris sorokiniana Genome sequencing.</title>
        <authorList>
            <person name="Wang H."/>
        </authorList>
    </citation>
    <scope>NUCLEOTIDE SEQUENCE</scope>
</reference>
<evidence type="ECO:0000313" key="2">
    <source>
        <dbReference type="Proteomes" id="UP000624244"/>
    </source>
</evidence>
<comment type="caution">
    <text evidence="1">The sequence shown here is derived from an EMBL/GenBank/DDBJ whole genome shotgun (WGS) entry which is preliminary data.</text>
</comment>
<protein>
    <submittedName>
        <fullName evidence="1">Uncharacterized protein</fullName>
    </submittedName>
</protein>
<proteinExistence type="predicted"/>
<name>A0A8H5ZMV6_COCSA</name>
<sequence>LFEIAYTINIGFFADTKTDLITSRFWRRLRGSKIDRQCFTTTIAPVTWAYHKYISIQTYVHNTCYYTSPRSRSYGRNIHSRIQSRNACSTTEQCTYCNDTKTIAIL</sequence>
<organism evidence="1 2">
    <name type="scientific">Cochliobolus sativus</name>
    <name type="common">Common root rot and spot blotch fungus</name>
    <name type="synonym">Bipolaris sorokiniana</name>
    <dbReference type="NCBI Taxonomy" id="45130"/>
    <lineage>
        <taxon>Eukaryota</taxon>
        <taxon>Fungi</taxon>
        <taxon>Dikarya</taxon>
        <taxon>Ascomycota</taxon>
        <taxon>Pezizomycotina</taxon>
        <taxon>Dothideomycetes</taxon>
        <taxon>Pleosporomycetidae</taxon>
        <taxon>Pleosporales</taxon>
        <taxon>Pleosporineae</taxon>
        <taxon>Pleosporaceae</taxon>
        <taxon>Bipolaris</taxon>
    </lineage>
</organism>
<accession>A0A8H5ZMV6</accession>
<evidence type="ECO:0000313" key="1">
    <source>
        <dbReference type="EMBL" id="KAF5853166.1"/>
    </source>
</evidence>
<dbReference type="EMBL" id="WNKQ01000002">
    <property type="protein sequence ID" value="KAF5853166.1"/>
    <property type="molecule type" value="Genomic_DNA"/>
</dbReference>
<gene>
    <name evidence="1" type="ORF">GGP41_001724</name>
</gene>